<feature type="compositionally biased region" description="Basic and acidic residues" evidence="1">
    <location>
        <begin position="194"/>
        <end position="204"/>
    </location>
</feature>
<dbReference type="Proteomes" id="UP000504627">
    <property type="component" value="Unplaced"/>
</dbReference>
<accession>A0A7R5KWW9</accession>
<feature type="compositionally biased region" description="Polar residues" evidence="1">
    <location>
        <begin position="262"/>
        <end position="272"/>
    </location>
</feature>
<proteinExistence type="predicted"/>
<evidence type="ECO:0000313" key="2">
    <source>
        <dbReference type="Proteomes" id="UP000504627"/>
    </source>
</evidence>
<keyword evidence="2" id="KW-1185">Reference proteome</keyword>
<organism evidence="2 3">
    <name type="scientific">Pipra filicauda</name>
    <name type="common">Wire-tailed manakin</name>
    <dbReference type="NCBI Taxonomy" id="649802"/>
    <lineage>
        <taxon>Eukaryota</taxon>
        <taxon>Metazoa</taxon>
        <taxon>Chordata</taxon>
        <taxon>Craniata</taxon>
        <taxon>Vertebrata</taxon>
        <taxon>Euteleostomi</taxon>
        <taxon>Archelosauria</taxon>
        <taxon>Archosauria</taxon>
        <taxon>Dinosauria</taxon>
        <taxon>Saurischia</taxon>
        <taxon>Theropoda</taxon>
        <taxon>Coelurosauria</taxon>
        <taxon>Aves</taxon>
        <taxon>Neognathae</taxon>
        <taxon>Neoaves</taxon>
        <taxon>Telluraves</taxon>
        <taxon>Australaves</taxon>
        <taxon>Passeriformes</taxon>
        <taxon>Pipridae</taxon>
        <taxon>Pipra</taxon>
    </lineage>
</organism>
<name>A0A7R5KWW9_9PASS</name>
<protein>
    <submittedName>
        <fullName evidence="3">Probable ubiquitin receptor RAD23 isoform X3</fullName>
    </submittedName>
</protein>
<keyword evidence="3" id="KW-0675">Receptor</keyword>
<evidence type="ECO:0000256" key="1">
    <source>
        <dbReference type="SAM" id="MobiDB-lite"/>
    </source>
</evidence>
<feature type="compositionally biased region" description="Pro residues" evidence="1">
    <location>
        <begin position="220"/>
        <end position="230"/>
    </location>
</feature>
<dbReference type="AlphaFoldDB" id="A0A7R5KWW9"/>
<gene>
    <name evidence="3" type="primary">LOC113995185</name>
</gene>
<feature type="region of interest" description="Disordered" evidence="1">
    <location>
        <begin position="143"/>
        <end position="297"/>
    </location>
</feature>
<feature type="compositionally biased region" description="Basic and acidic residues" evidence="1">
    <location>
        <begin position="13"/>
        <end position="25"/>
    </location>
</feature>
<feature type="compositionally biased region" description="Basic and acidic residues" evidence="1">
    <location>
        <begin position="143"/>
        <end position="153"/>
    </location>
</feature>
<dbReference type="RefSeq" id="XP_039242308.1">
    <property type="nucleotide sequence ID" value="XM_039386374.1"/>
</dbReference>
<sequence>MLTVGASHAVAKPHHEMTKPGHEVTRPGIRVQCGAGATGITPVAAGAAAVSAEPALTVPAVPVPAVPVVPAVTVTVIAVSSDSASSGSSSSTSCVSSNSDSSDSMLQARWALALILLLVALPAGGVRAAPWRPWAVALEREPVDKEAPQEDHQAVPVPGENTGAVQPTGVPGASQLREPALSAPTAGQKPAEYLQERLNKDQQHNRLRCTGSKPRMGPTPSTPQSPPLAPPGTQTQAHCGVIKPSPNLASPGTSPPDPAWSENMSSTPSPTMGSHPRYHGGPHSLQGHQPHPCPKHL</sequence>
<evidence type="ECO:0000313" key="3">
    <source>
        <dbReference type="RefSeq" id="XP_039242308.1"/>
    </source>
</evidence>
<feature type="region of interest" description="Disordered" evidence="1">
    <location>
        <begin position="1"/>
        <end position="26"/>
    </location>
</feature>
<dbReference type="GeneID" id="113995185"/>
<reference evidence="3" key="1">
    <citation type="submission" date="2025-08" db="UniProtKB">
        <authorList>
            <consortium name="RefSeq"/>
        </authorList>
    </citation>
    <scope>IDENTIFICATION</scope>
    <source>
        <tissue evidence="3">Muscle</tissue>
    </source>
</reference>